<dbReference type="InterPro" id="IPR036034">
    <property type="entry name" value="PDZ_sf"/>
</dbReference>
<reference evidence="24" key="2">
    <citation type="submission" date="2016-06" db="EMBL/GenBank/DDBJ databases">
        <title>The genome of a short-lived fish provides insights into sex chromosome evolution and the genetic control of aging.</title>
        <authorList>
            <person name="Reichwald K."/>
            <person name="Felder M."/>
            <person name="Petzold A."/>
            <person name="Koch P."/>
            <person name="Groth M."/>
            <person name="Platzer M."/>
        </authorList>
    </citation>
    <scope>NUCLEOTIDE SEQUENCE</scope>
    <source>
        <tissue evidence="24">Brain</tissue>
    </source>
</reference>
<feature type="compositionally biased region" description="Polar residues" evidence="21">
    <location>
        <begin position="111"/>
        <end position="124"/>
    </location>
</feature>
<dbReference type="SMART" id="SM00233">
    <property type="entry name" value="PH"/>
    <property type="match status" value="2"/>
</dbReference>
<evidence type="ECO:0000259" key="23">
    <source>
        <dbReference type="PROSITE" id="PS50106"/>
    </source>
</evidence>
<comment type="function">
    <text evidence="16">Adapter protein that binds to and probably organizes the subcellular localization of a variety of membrane proteins. May link various receptors to the actin cytoskeleton and the dystrophin glycoprotein complex. May play a role in the regulation of secretory granules via its interaction with PTPRN.</text>
</comment>
<dbReference type="AlphaFoldDB" id="A0A1A8M811"/>
<dbReference type="GO" id="GO:0005516">
    <property type="term" value="F:calmodulin binding"/>
    <property type="evidence" value="ECO:0007669"/>
    <property type="project" value="UniProtKB-KW"/>
</dbReference>
<feature type="domain" description="PDZ" evidence="23">
    <location>
        <begin position="161"/>
        <end position="244"/>
    </location>
</feature>
<dbReference type="InterPro" id="IPR011993">
    <property type="entry name" value="PH-like_dom_sf"/>
</dbReference>
<keyword evidence="15" id="KW-0968">Cytoplasmic vesicle</keyword>
<accession>A0A1A8M811</accession>
<keyword evidence="12" id="KW-0472">Membrane</keyword>
<protein>
    <recommendedName>
        <fullName evidence="17">Beta-2-syntrophin</fullName>
    </recommendedName>
    <alternativeName>
        <fullName evidence="20">59 kDa dystrophin-associated protein A1 basic component 2</fullName>
    </alternativeName>
    <alternativeName>
        <fullName evidence="18">Syntrophin-3</fullName>
    </alternativeName>
    <alternativeName>
        <fullName evidence="19">Syntrophin-like</fullName>
    </alternativeName>
</protein>
<dbReference type="FunFam" id="2.30.42.10:FF:000052">
    <property type="entry name" value="Syntrophin beta 1"/>
    <property type="match status" value="1"/>
</dbReference>
<evidence type="ECO:0000256" key="19">
    <source>
        <dbReference type="ARBA" id="ARBA00077381"/>
    </source>
</evidence>
<dbReference type="GO" id="GO:0030658">
    <property type="term" value="C:transport vesicle membrane"/>
    <property type="evidence" value="ECO:0007669"/>
    <property type="project" value="UniProtKB-SubCell"/>
</dbReference>
<dbReference type="InterPro" id="IPR015482">
    <property type="entry name" value="Syntrophin"/>
</dbReference>
<dbReference type="GO" id="GO:0005198">
    <property type="term" value="F:structural molecule activity"/>
    <property type="evidence" value="ECO:0007669"/>
    <property type="project" value="InterPro"/>
</dbReference>
<evidence type="ECO:0000256" key="18">
    <source>
        <dbReference type="ARBA" id="ARBA00075427"/>
    </source>
</evidence>
<keyword evidence="8" id="KW-0677">Repeat</keyword>
<evidence type="ECO:0000256" key="11">
    <source>
        <dbReference type="ARBA" id="ARBA00022949"/>
    </source>
</evidence>
<dbReference type="GO" id="GO:0016010">
    <property type="term" value="C:dystrophin-associated glycoprotein complex"/>
    <property type="evidence" value="ECO:0007669"/>
    <property type="project" value="TreeGrafter"/>
</dbReference>
<feature type="compositionally biased region" description="Low complexity" evidence="21">
    <location>
        <begin position="125"/>
        <end position="143"/>
    </location>
</feature>
<feature type="region of interest" description="Disordered" evidence="21">
    <location>
        <begin position="39"/>
        <end position="149"/>
    </location>
</feature>
<sequence length="592" mass="64205">MAIWTRADKNGQLDLLLRDRWIRVAAELTRETLTLTAESEVTGQGGNHWDYSSAGLRNGMSNGNDPGTSVGNPGRRSSSGQDQLQNHGVRGRSSSPGRGGVHRGQYDGNYGPNSTGKYPINGTNSDFGSPGSSYGSPGSSFGSRQGDFPVSLDGSSEAVRKVRVVKQESGGLGISIKGGRENRMPILISKIFPGLAADQSRALRVGDAILSVNGTELREATHDMAVQALKKAGKEVTLEVKYIREVSPLFKKPSLVADLPWDGVRPQSPSYSGSDDSESPKHSSSSSSSSKDRKVISLKMCFISRNLTMPDLENRLLELHSPDGQHTVVLRCKDGPTASSWFTAVHTNIAALLPHTLAHINAYLGASSAASTHPHLKHIGWLAEQIQLEGGRQQFRPLVMALTEKDILLFESVPWSRESWSMPVLTHPLLATRLVHSGSAQGSPSQSSDLVFATRTGTGRGVESHIFRVETHWDLSTWTRALVQGVHAAAELIKEVSIGCTLNRQDVRLTLHYEKGFSVTREPVDQTGGAVLYRYPYEKLKVSADDGVRNLYLDFGGPEGEMVFDLHSGPKPVVFVLHSFLSAKLARMGLLT</sequence>
<dbReference type="InterPro" id="IPR041428">
    <property type="entry name" value="PHsplit_syntrophin"/>
</dbReference>
<evidence type="ECO:0000259" key="22">
    <source>
        <dbReference type="PROSITE" id="PS50003"/>
    </source>
</evidence>
<evidence type="ECO:0000256" key="1">
    <source>
        <dbReference type="ARBA" id="ARBA00004245"/>
    </source>
</evidence>
<evidence type="ECO:0000256" key="2">
    <source>
        <dbReference type="ARBA" id="ARBA00004268"/>
    </source>
</evidence>
<dbReference type="Pfam" id="PF00169">
    <property type="entry name" value="PH"/>
    <property type="match status" value="1"/>
</dbReference>
<dbReference type="GO" id="GO:0003779">
    <property type="term" value="F:actin binding"/>
    <property type="evidence" value="ECO:0007669"/>
    <property type="project" value="UniProtKB-KW"/>
</dbReference>
<dbReference type="InterPro" id="IPR001849">
    <property type="entry name" value="PH_domain"/>
</dbReference>
<evidence type="ECO:0000256" key="17">
    <source>
        <dbReference type="ARBA" id="ARBA00073581"/>
    </source>
</evidence>
<dbReference type="EMBL" id="HAEF01011623">
    <property type="protein sequence ID" value="SBR52696.1"/>
    <property type="molecule type" value="Transcribed_RNA"/>
</dbReference>
<feature type="region of interest" description="Disordered" evidence="21">
    <location>
        <begin position="266"/>
        <end position="291"/>
    </location>
</feature>
<dbReference type="Gene3D" id="2.30.42.10">
    <property type="match status" value="1"/>
</dbReference>
<dbReference type="CDD" id="cd01258">
    <property type="entry name" value="PHsplit_syntrophin"/>
    <property type="match status" value="1"/>
</dbReference>
<dbReference type="Gene3D" id="2.30.29.30">
    <property type="entry name" value="Pleckstrin-homology domain (PH domain)/Phosphotyrosine-binding domain (PTB)"/>
    <property type="match status" value="1"/>
</dbReference>
<evidence type="ECO:0000256" key="4">
    <source>
        <dbReference type="ARBA" id="ARBA00010798"/>
    </source>
</evidence>
<dbReference type="SMART" id="SM00228">
    <property type="entry name" value="PDZ"/>
    <property type="match status" value="1"/>
</dbReference>
<keyword evidence="10" id="KW-0112">Calmodulin-binding</keyword>
<name>A0A1A8M811_9TELE</name>
<dbReference type="Pfam" id="PF23012">
    <property type="entry name" value="Syntrophin_4th"/>
    <property type="match status" value="1"/>
</dbReference>
<evidence type="ECO:0000256" key="12">
    <source>
        <dbReference type="ARBA" id="ARBA00023136"/>
    </source>
</evidence>
<keyword evidence="9" id="KW-0106">Calcium</keyword>
<dbReference type="PROSITE" id="PS50003">
    <property type="entry name" value="PH_DOMAIN"/>
    <property type="match status" value="1"/>
</dbReference>
<keyword evidence="13" id="KW-0009">Actin-binding</keyword>
<evidence type="ECO:0000256" key="3">
    <source>
        <dbReference type="ARBA" id="ARBA00004282"/>
    </source>
</evidence>
<evidence type="ECO:0000313" key="24">
    <source>
        <dbReference type="EMBL" id="SBR52696.1"/>
    </source>
</evidence>
<evidence type="ECO:0000256" key="5">
    <source>
        <dbReference type="ARBA" id="ARBA00022490"/>
    </source>
</evidence>
<evidence type="ECO:0000256" key="21">
    <source>
        <dbReference type="SAM" id="MobiDB-lite"/>
    </source>
</evidence>
<organism evidence="24">
    <name type="scientific">Nothobranchius pienaari</name>
    <dbReference type="NCBI Taxonomy" id="704102"/>
    <lineage>
        <taxon>Eukaryota</taxon>
        <taxon>Metazoa</taxon>
        <taxon>Chordata</taxon>
        <taxon>Craniata</taxon>
        <taxon>Vertebrata</taxon>
        <taxon>Euteleostomi</taxon>
        <taxon>Actinopterygii</taxon>
        <taxon>Neopterygii</taxon>
        <taxon>Teleostei</taxon>
        <taxon>Neoteleostei</taxon>
        <taxon>Acanthomorphata</taxon>
        <taxon>Ovalentaria</taxon>
        <taxon>Atherinomorphae</taxon>
        <taxon>Cyprinodontiformes</taxon>
        <taxon>Nothobranchiidae</taxon>
        <taxon>Nothobranchius</taxon>
    </lineage>
</organism>
<evidence type="ECO:0000256" key="16">
    <source>
        <dbReference type="ARBA" id="ARBA00054805"/>
    </source>
</evidence>
<keyword evidence="6" id="KW-0597">Phosphoprotein</keyword>
<dbReference type="Pfam" id="PF00595">
    <property type="entry name" value="PDZ"/>
    <property type="match status" value="1"/>
</dbReference>
<feature type="compositionally biased region" description="Low complexity" evidence="21">
    <location>
        <begin position="87"/>
        <end position="96"/>
    </location>
</feature>
<evidence type="ECO:0000256" key="14">
    <source>
        <dbReference type="ARBA" id="ARBA00023212"/>
    </source>
</evidence>
<dbReference type="GO" id="GO:0005874">
    <property type="term" value="C:microtubule"/>
    <property type="evidence" value="ECO:0007669"/>
    <property type="project" value="UniProtKB-KW"/>
</dbReference>
<feature type="compositionally biased region" description="Polar residues" evidence="21">
    <location>
        <begin position="59"/>
        <end position="86"/>
    </location>
</feature>
<dbReference type="FunFam" id="2.30.29.30:FF:000251">
    <property type="entry name" value="Syntrophin beta 2"/>
    <property type="match status" value="1"/>
</dbReference>
<evidence type="ECO:0000256" key="20">
    <source>
        <dbReference type="ARBA" id="ARBA00079274"/>
    </source>
</evidence>
<dbReference type="InterPro" id="IPR055108">
    <property type="entry name" value="Syntrophin_4th"/>
</dbReference>
<dbReference type="SUPFAM" id="SSF50729">
    <property type="entry name" value="PH domain-like"/>
    <property type="match status" value="1"/>
</dbReference>
<dbReference type="GO" id="GO:0045202">
    <property type="term" value="C:synapse"/>
    <property type="evidence" value="ECO:0007669"/>
    <property type="project" value="TreeGrafter"/>
</dbReference>
<keyword evidence="11" id="KW-0965">Cell junction</keyword>
<dbReference type="PROSITE" id="PS50106">
    <property type="entry name" value="PDZ"/>
    <property type="match status" value="1"/>
</dbReference>
<gene>
    <name evidence="24" type="primary">SNTB2</name>
</gene>
<feature type="domain" description="PH" evidence="22">
    <location>
        <begin position="375"/>
        <end position="487"/>
    </location>
</feature>
<comment type="subcellular location">
    <subcellularLocation>
        <location evidence="3">Cell junction</location>
    </subcellularLocation>
    <subcellularLocation>
        <location evidence="1">Cytoplasm</location>
        <location evidence="1">Cytoskeleton</location>
    </subcellularLocation>
    <subcellularLocation>
        <location evidence="2">Cytoplasmic vesicle</location>
        <location evidence="2">Secretory vesicle membrane</location>
        <topology evidence="2">Peripheral membrane protein</topology>
    </subcellularLocation>
</comment>
<keyword evidence="5" id="KW-0963">Cytoplasm</keyword>
<proteinExistence type="inferred from homology"/>
<dbReference type="PANTHER" id="PTHR10554">
    <property type="entry name" value="SYNTROPHIN"/>
    <property type="match status" value="1"/>
</dbReference>
<evidence type="ECO:0000256" key="13">
    <source>
        <dbReference type="ARBA" id="ARBA00023203"/>
    </source>
</evidence>
<evidence type="ECO:0000256" key="15">
    <source>
        <dbReference type="ARBA" id="ARBA00023329"/>
    </source>
</evidence>
<evidence type="ECO:0000256" key="6">
    <source>
        <dbReference type="ARBA" id="ARBA00022553"/>
    </source>
</evidence>
<reference evidence="24" key="1">
    <citation type="submission" date="2016-05" db="EMBL/GenBank/DDBJ databases">
        <authorList>
            <person name="Lavstsen T."/>
            <person name="Jespersen J.S."/>
        </authorList>
    </citation>
    <scope>NUCLEOTIDE SEQUENCE</scope>
    <source>
        <tissue evidence="24">Brain</tissue>
    </source>
</reference>
<evidence type="ECO:0000256" key="8">
    <source>
        <dbReference type="ARBA" id="ARBA00022737"/>
    </source>
</evidence>
<dbReference type="PANTHER" id="PTHR10554:SF8">
    <property type="entry name" value="BETA-2-SYNTROPHIN"/>
    <property type="match status" value="1"/>
</dbReference>
<keyword evidence="7" id="KW-0493">Microtubule</keyword>
<dbReference type="SUPFAM" id="SSF50156">
    <property type="entry name" value="PDZ domain-like"/>
    <property type="match status" value="1"/>
</dbReference>
<evidence type="ECO:0000256" key="9">
    <source>
        <dbReference type="ARBA" id="ARBA00022837"/>
    </source>
</evidence>
<dbReference type="Pfam" id="PF18012">
    <property type="entry name" value="PH_17"/>
    <property type="match status" value="1"/>
</dbReference>
<keyword evidence="14" id="KW-0206">Cytoskeleton</keyword>
<dbReference type="InterPro" id="IPR001478">
    <property type="entry name" value="PDZ"/>
</dbReference>
<evidence type="ECO:0000256" key="10">
    <source>
        <dbReference type="ARBA" id="ARBA00022860"/>
    </source>
</evidence>
<evidence type="ECO:0000256" key="7">
    <source>
        <dbReference type="ARBA" id="ARBA00022701"/>
    </source>
</evidence>
<comment type="similarity">
    <text evidence="4">Belongs to the syntrophin family.</text>
</comment>
<dbReference type="GO" id="GO:0070161">
    <property type="term" value="C:anchoring junction"/>
    <property type="evidence" value="ECO:0007669"/>
    <property type="project" value="UniProtKB-SubCell"/>
</dbReference>
<dbReference type="CDD" id="cd06801">
    <property type="entry name" value="PDZ_syntrophin-like"/>
    <property type="match status" value="1"/>
</dbReference>